<reference evidence="4" key="1">
    <citation type="submission" date="2022-10" db="EMBL/GenBank/DDBJ databases">
        <title>Culturing micro-colonial fungi from biological soil crusts in the Mojave desert and describing Neophaeococcomyces mojavensis, and introducing the new genera and species Taxawa tesnikishii.</title>
        <authorList>
            <person name="Kurbessoian T."/>
            <person name="Stajich J.E."/>
        </authorList>
    </citation>
    <scope>NUCLEOTIDE SEQUENCE</scope>
    <source>
        <strain evidence="4">TK_41</strain>
    </source>
</reference>
<keyword evidence="5" id="KW-1185">Reference proteome</keyword>
<accession>A0AA38WYH4</accession>
<dbReference type="SUPFAM" id="SSF51735">
    <property type="entry name" value="NAD(P)-binding Rossmann-fold domains"/>
    <property type="match status" value="1"/>
</dbReference>
<dbReference type="AlphaFoldDB" id="A0AA38WYH4"/>
<evidence type="ECO:0000256" key="2">
    <source>
        <dbReference type="ARBA" id="ARBA00022857"/>
    </source>
</evidence>
<dbReference type="Pfam" id="PF05368">
    <property type="entry name" value="NmrA"/>
    <property type="match status" value="1"/>
</dbReference>
<proteinExistence type="inferred from homology"/>
<evidence type="ECO:0000256" key="1">
    <source>
        <dbReference type="ARBA" id="ARBA00006328"/>
    </source>
</evidence>
<comment type="caution">
    <text evidence="4">The sequence shown here is derived from an EMBL/GenBank/DDBJ whole genome shotgun (WGS) entry which is preliminary data.</text>
</comment>
<dbReference type="InterPro" id="IPR036291">
    <property type="entry name" value="NAD(P)-bd_dom_sf"/>
</dbReference>
<organism evidence="4 5">
    <name type="scientific">Cladophialophora chaetospira</name>
    <dbReference type="NCBI Taxonomy" id="386627"/>
    <lineage>
        <taxon>Eukaryota</taxon>
        <taxon>Fungi</taxon>
        <taxon>Dikarya</taxon>
        <taxon>Ascomycota</taxon>
        <taxon>Pezizomycotina</taxon>
        <taxon>Eurotiomycetes</taxon>
        <taxon>Chaetothyriomycetidae</taxon>
        <taxon>Chaetothyriales</taxon>
        <taxon>Herpotrichiellaceae</taxon>
        <taxon>Cladophialophora</taxon>
    </lineage>
</organism>
<dbReference type="PANTHER" id="PTHR42748:SF31">
    <property type="entry name" value="NMRA-LIKE DOMAIN-CONTAINING PROTEIN-RELATED"/>
    <property type="match status" value="1"/>
</dbReference>
<dbReference type="Proteomes" id="UP001172673">
    <property type="component" value="Unassembled WGS sequence"/>
</dbReference>
<sequence>MAELIVFTCASGKQCSHIIPLLYRDPPLFKFRLVVHSESSLKSLSSQYPDAEVVRRNLGNPEECSEIVDCAAIVYFIGPTFHPHEAQFGFNMIDASVRESRKPNSKLSHFIFSSVLHPEITKLLNHDRKRQIEEYLCESPLKYTILQPSHFADNAMGRLLSLKDSPDPVFVAAHDPEVAFSFSCLRDHAEVSEKIIRERSKHFYATYQLASTWPMKYSEYVQSVGQVLGKTIKVQQMPCEEVVDMYCSLVFGAKKEVDQRFKDGPERLLLYYNKRGIVGSPSVLEWLLGRPGTTPAQLAASLLS</sequence>
<dbReference type="InterPro" id="IPR051164">
    <property type="entry name" value="NmrA-like_oxidored"/>
</dbReference>
<protein>
    <recommendedName>
        <fullName evidence="3">NmrA-like domain-containing protein</fullName>
    </recommendedName>
</protein>
<dbReference type="PANTHER" id="PTHR42748">
    <property type="entry name" value="NITROGEN METABOLITE REPRESSION PROTEIN NMRA FAMILY MEMBER"/>
    <property type="match status" value="1"/>
</dbReference>
<dbReference type="EMBL" id="JAPDRK010000022">
    <property type="protein sequence ID" value="KAJ9603452.1"/>
    <property type="molecule type" value="Genomic_DNA"/>
</dbReference>
<dbReference type="Gene3D" id="3.90.25.10">
    <property type="entry name" value="UDP-galactose 4-epimerase, domain 1"/>
    <property type="match status" value="1"/>
</dbReference>
<evidence type="ECO:0000313" key="5">
    <source>
        <dbReference type="Proteomes" id="UP001172673"/>
    </source>
</evidence>
<dbReference type="InterPro" id="IPR008030">
    <property type="entry name" value="NmrA-like"/>
</dbReference>
<dbReference type="Gene3D" id="3.40.50.720">
    <property type="entry name" value="NAD(P)-binding Rossmann-like Domain"/>
    <property type="match status" value="1"/>
</dbReference>
<evidence type="ECO:0000313" key="4">
    <source>
        <dbReference type="EMBL" id="KAJ9603452.1"/>
    </source>
</evidence>
<evidence type="ECO:0000259" key="3">
    <source>
        <dbReference type="Pfam" id="PF05368"/>
    </source>
</evidence>
<feature type="domain" description="NmrA-like" evidence="3">
    <location>
        <begin position="3"/>
        <end position="244"/>
    </location>
</feature>
<dbReference type="GO" id="GO:0005634">
    <property type="term" value="C:nucleus"/>
    <property type="evidence" value="ECO:0007669"/>
    <property type="project" value="TreeGrafter"/>
</dbReference>
<comment type="similarity">
    <text evidence="1">Belongs to the NmrA-type oxidoreductase family.</text>
</comment>
<name>A0AA38WYH4_9EURO</name>
<gene>
    <name evidence="4" type="ORF">H2200_012230</name>
</gene>
<keyword evidence="2" id="KW-0521">NADP</keyword>